<dbReference type="SUPFAM" id="SSF56322">
    <property type="entry name" value="ADC synthase"/>
    <property type="match status" value="1"/>
</dbReference>
<dbReference type="InterPro" id="IPR019999">
    <property type="entry name" value="Anth_synth_I-like"/>
</dbReference>
<dbReference type="Proteomes" id="UP000199675">
    <property type="component" value="Unassembled WGS sequence"/>
</dbReference>
<name>A0A1H2V113_9GAMM</name>
<evidence type="ECO:0000313" key="3">
    <source>
        <dbReference type="Proteomes" id="UP000199675"/>
    </source>
</evidence>
<dbReference type="GO" id="GO:0009396">
    <property type="term" value="P:folic acid-containing compound biosynthetic process"/>
    <property type="evidence" value="ECO:0007669"/>
    <property type="project" value="InterPro"/>
</dbReference>
<reference evidence="2 3" key="1">
    <citation type="submission" date="2016-10" db="EMBL/GenBank/DDBJ databases">
        <authorList>
            <person name="de Groot N.N."/>
        </authorList>
    </citation>
    <scope>NUCLEOTIDE SEQUENCE [LARGE SCALE GENOMIC DNA]</scope>
    <source>
        <strain evidence="2 3">CGMCC 1.7059</strain>
    </source>
</reference>
<evidence type="ECO:0000313" key="2">
    <source>
        <dbReference type="EMBL" id="SDW62026.1"/>
    </source>
</evidence>
<dbReference type="RefSeq" id="WP_091812112.1">
    <property type="nucleotide sequence ID" value="NZ_FNNE01000003.1"/>
</dbReference>
<dbReference type="GO" id="GO:0046820">
    <property type="term" value="F:4-amino-4-deoxychorismate synthase activity"/>
    <property type="evidence" value="ECO:0007669"/>
    <property type="project" value="TreeGrafter"/>
</dbReference>
<feature type="domain" description="Chorismate-utilising enzyme C-terminal" evidence="1">
    <location>
        <begin position="171"/>
        <end position="424"/>
    </location>
</feature>
<organism evidence="2 3">
    <name type="scientific">Marinobacter mobilis</name>
    <dbReference type="NCBI Taxonomy" id="488533"/>
    <lineage>
        <taxon>Bacteria</taxon>
        <taxon>Pseudomonadati</taxon>
        <taxon>Pseudomonadota</taxon>
        <taxon>Gammaproteobacteria</taxon>
        <taxon>Pseudomonadales</taxon>
        <taxon>Marinobacteraceae</taxon>
        <taxon>Marinobacter</taxon>
    </lineage>
</organism>
<dbReference type="PANTHER" id="PTHR11236">
    <property type="entry name" value="AMINOBENZOATE/ANTHRANILATE SYNTHASE"/>
    <property type="match status" value="1"/>
</dbReference>
<gene>
    <name evidence="2" type="ORF">SAMN04487960_103295</name>
</gene>
<dbReference type="InterPro" id="IPR015890">
    <property type="entry name" value="Chorismate_C"/>
</dbReference>
<dbReference type="PANTHER" id="PTHR11236:SF50">
    <property type="entry name" value="AMINODEOXYCHORISMATE SYNTHASE COMPONENT 1"/>
    <property type="match status" value="1"/>
</dbReference>
<dbReference type="PRINTS" id="PR00095">
    <property type="entry name" value="ANTSNTHASEI"/>
</dbReference>
<dbReference type="AlphaFoldDB" id="A0A1H2V113"/>
<dbReference type="Gene3D" id="3.60.120.10">
    <property type="entry name" value="Anthranilate synthase"/>
    <property type="match status" value="1"/>
</dbReference>
<dbReference type="InterPro" id="IPR005802">
    <property type="entry name" value="ADC_synth_comp_1"/>
</dbReference>
<dbReference type="OrthoDB" id="9803598at2"/>
<protein>
    <submittedName>
        <fullName evidence="2">Para-aminobenzoate synthetase component 1</fullName>
    </submittedName>
</protein>
<proteinExistence type="predicted"/>
<sequence>MSERIYILHLDSQQHRDRFLTAIASLSGFVCFGSPERQRQARRPWLSALPSRRFSDDRLTSAATLTELERISSGLSKGQRIAGVFEYEAGYELERALTRFAPGTTQPPIRAAVYDWFLSPCHQSDRNIEVHESALCPPEVSKKLNQILEESRAAHAQNTLRIDPFRQEQPQASYEAKVATVLEYILAGDCYQVNLSHRFQSRFEGDLWQAYRHLVRRFPTDHAAYLNIDGDPVVSISPESFLEISQGKVVTRPIKGTRPRGKSEEEDSRLANELEASIKDRAENIMIVDLLRNDLGRFCTSGSITAKPLLTLESYRNVHHLVSTVTGELDPKTPPVRALACGFPGGSITGAPKIRAMEIIHELETSPRGPYCGSVFSLDDHGDLYSNIAIRTLYARGNELFCHGGGGVVADSVPSAEFQETLDKVGPLMEELVKQFGPKTSP</sequence>
<keyword evidence="3" id="KW-1185">Reference proteome</keyword>
<dbReference type="STRING" id="488533.SAMN04487960_103295"/>
<dbReference type="GO" id="GO:0000162">
    <property type="term" value="P:L-tryptophan biosynthetic process"/>
    <property type="evidence" value="ECO:0007669"/>
    <property type="project" value="TreeGrafter"/>
</dbReference>
<dbReference type="Pfam" id="PF00425">
    <property type="entry name" value="Chorismate_bind"/>
    <property type="match status" value="1"/>
</dbReference>
<dbReference type="EMBL" id="FNNE01000003">
    <property type="protein sequence ID" value="SDW62026.1"/>
    <property type="molecule type" value="Genomic_DNA"/>
</dbReference>
<evidence type="ECO:0000259" key="1">
    <source>
        <dbReference type="Pfam" id="PF00425"/>
    </source>
</evidence>
<dbReference type="NCBIfam" id="TIGR00553">
    <property type="entry name" value="pabB"/>
    <property type="match status" value="1"/>
</dbReference>
<dbReference type="InterPro" id="IPR005801">
    <property type="entry name" value="ADC_synthase"/>
</dbReference>
<accession>A0A1H2V113</accession>